<dbReference type="AlphaFoldDB" id="A0A2T2YAW1"/>
<reference evidence="3 4" key="1">
    <citation type="submission" date="2018-03" db="EMBL/GenBank/DDBJ databases">
        <title>Adhaeribacter sp. HMF7605 Genome sequencing and assembly.</title>
        <authorList>
            <person name="Kang H."/>
            <person name="Kang J."/>
            <person name="Cha I."/>
            <person name="Kim H."/>
            <person name="Joh K."/>
        </authorList>
    </citation>
    <scope>NUCLEOTIDE SEQUENCE [LARGE SCALE GENOMIC DNA]</scope>
    <source>
        <strain evidence="3 4">HMF7605</strain>
    </source>
</reference>
<dbReference type="InterPro" id="IPR001387">
    <property type="entry name" value="Cro/C1-type_HTH"/>
</dbReference>
<dbReference type="CDD" id="cd00093">
    <property type="entry name" value="HTH_XRE"/>
    <property type="match status" value="1"/>
</dbReference>
<dbReference type="SMART" id="SM00530">
    <property type="entry name" value="HTH_XRE"/>
    <property type="match status" value="1"/>
</dbReference>
<accession>A0A2T2YAW1</accession>
<dbReference type="SUPFAM" id="SSF141571">
    <property type="entry name" value="Pentapeptide repeat-like"/>
    <property type="match status" value="2"/>
</dbReference>
<dbReference type="InterPro" id="IPR001646">
    <property type="entry name" value="5peptide_repeat"/>
</dbReference>
<gene>
    <name evidence="3" type="ORF">AHMF7605_03070</name>
</gene>
<evidence type="ECO:0000313" key="4">
    <source>
        <dbReference type="Proteomes" id="UP000240357"/>
    </source>
</evidence>
<dbReference type="OrthoDB" id="67652at2"/>
<dbReference type="PROSITE" id="PS50943">
    <property type="entry name" value="HTH_CROC1"/>
    <property type="match status" value="1"/>
</dbReference>
<name>A0A2T2YAW1_9BACT</name>
<dbReference type="Gene3D" id="2.160.20.80">
    <property type="entry name" value="E3 ubiquitin-protein ligase SopA"/>
    <property type="match status" value="3"/>
</dbReference>
<dbReference type="RefSeq" id="WP_106926338.1">
    <property type="nucleotide sequence ID" value="NZ_PYFT01000001.1"/>
</dbReference>
<evidence type="ECO:0000256" key="1">
    <source>
        <dbReference type="ARBA" id="ARBA00023125"/>
    </source>
</evidence>
<dbReference type="InterPro" id="IPR010982">
    <property type="entry name" value="Lambda_DNA-bd_dom_sf"/>
</dbReference>
<comment type="caution">
    <text evidence="3">The sequence shown here is derived from an EMBL/GenBank/DDBJ whole genome shotgun (WGS) entry which is preliminary data.</text>
</comment>
<proteinExistence type="predicted"/>
<dbReference type="GO" id="GO:0003677">
    <property type="term" value="F:DNA binding"/>
    <property type="evidence" value="ECO:0007669"/>
    <property type="project" value="UniProtKB-KW"/>
</dbReference>
<protein>
    <submittedName>
        <fullName evidence="3">Transcriptional regulator</fullName>
    </submittedName>
</protein>
<dbReference type="Gene3D" id="1.10.260.40">
    <property type="entry name" value="lambda repressor-like DNA-binding domains"/>
    <property type="match status" value="1"/>
</dbReference>
<dbReference type="EMBL" id="PYFT01000001">
    <property type="protein sequence ID" value="PSR52578.1"/>
    <property type="molecule type" value="Genomic_DNA"/>
</dbReference>
<dbReference type="Pfam" id="PF00805">
    <property type="entry name" value="Pentapeptide"/>
    <property type="match status" value="1"/>
</dbReference>
<keyword evidence="4" id="KW-1185">Reference proteome</keyword>
<dbReference type="PANTHER" id="PTHR46558:SF11">
    <property type="entry name" value="HTH-TYPE TRANSCRIPTIONAL REGULATOR XRE"/>
    <property type="match status" value="1"/>
</dbReference>
<dbReference type="Pfam" id="PF01381">
    <property type="entry name" value="HTH_3"/>
    <property type="match status" value="1"/>
</dbReference>
<dbReference type="PANTHER" id="PTHR46558">
    <property type="entry name" value="TRACRIPTIONAL REGULATORY PROTEIN-RELATED-RELATED"/>
    <property type="match status" value="1"/>
</dbReference>
<organism evidence="3 4">
    <name type="scientific">Adhaeribacter arboris</name>
    <dbReference type="NCBI Taxonomy" id="2072846"/>
    <lineage>
        <taxon>Bacteria</taxon>
        <taxon>Pseudomonadati</taxon>
        <taxon>Bacteroidota</taxon>
        <taxon>Cytophagia</taxon>
        <taxon>Cytophagales</taxon>
        <taxon>Hymenobacteraceae</taxon>
        <taxon>Adhaeribacter</taxon>
    </lineage>
</organism>
<evidence type="ECO:0000259" key="2">
    <source>
        <dbReference type="PROSITE" id="PS50943"/>
    </source>
</evidence>
<sequence>MLNSKSIGNKIAQARKKINFSQADLAQQVAISSQAVGKWERGESMPDITTLNRLAEIFGVDLNYFSDSVKTMVPLPAEAKPTDSQMDEITPLKQRKRFGWNWDMSKGNWVDADFSGLKNLQEKFSASNLKNCKFLNSELAGLILKGNYIENCDFSGSDMRDSKLQASYLFENTFIGCSFIDAEFTKNEINNCSFATANFSGTEFLRVDFQKNTIINAVWKFTLFKDSSLVDITFDGTLEDCSFDNCSFSKVTFKNATLLNTFFKCKTLKHLTFIDCQADRMTYEFLKNGKAVLTGISLLP</sequence>
<evidence type="ECO:0000313" key="3">
    <source>
        <dbReference type="EMBL" id="PSR52578.1"/>
    </source>
</evidence>
<dbReference type="Proteomes" id="UP000240357">
    <property type="component" value="Unassembled WGS sequence"/>
</dbReference>
<keyword evidence="1" id="KW-0238">DNA-binding</keyword>
<feature type="domain" description="HTH cro/C1-type" evidence="2">
    <location>
        <begin position="11"/>
        <end position="65"/>
    </location>
</feature>
<dbReference type="SUPFAM" id="SSF47413">
    <property type="entry name" value="lambda repressor-like DNA-binding domains"/>
    <property type="match status" value="1"/>
</dbReference>